<sequence>MKKITLLSTSLLLLSACNGTNEDEPTENLSSEPIEVEVLNDSEATVDEEWTLKAEVTQEEEPVEDADEVVFEVWYDEEKQNSAMISAEHGQDGVYEADYQFPEASKYYVQPHVTARGMHRMPVHEVEVSEAEQ</sequence>
<evidence type="ECO:0000259" key="1">
    <source>
        <dbReference type="Pfam" id="PF13115"/>
    </source>
</evidence>
<dbReference type="Proteomes" id="UP000568839">
    <property type="component" value="Unassembled WGS sequence"/>
</dbReference>
<name>A0A841PZY1_9BACL</name>
<dbReference type="Pfam" id="PF13115">
    <property type="entry name" value="YtkA"/>
    <property type="match status" value="1"/>
</dbReference>
<keyword evidence="3" id="KW-1185">Reference proteome</keyword>
<proteinExistence type="predicted"/>
<evidence type="ECO:0000313" key="2">
    <source>
        <dbReference type="EMBL" id="MBB6450713.1"/>
    </source>
</evidence>
<evidence type="ECO:0000313" key="3">
    <source>
        <dbReference type="Proteomes" id="UP000568839"/>
    </source>
</evidence>
<organism evidence="2 3">
    <name type="scientific">Geomicrobium halophilum</name>
    <dbReference type="NCBI Taxonomy" id="549000"/>
    <lineage>
        <taxon>Bacteria</taxon>
        <taxon>Bacillati</taxon>
        <taxon>Bacillota</taxon>
        <taxon>Bacilli</taxon>
        <taxon>Bacillales</taxon>
        <taxon>Geomicrobium</taxon>
    </lineage>
</organism>
<dbReference type="InterPro" id="IPR032693">
    <property type="entry name" value="YtkA-like_dom"/>
</dbReference>
<feature type="domain" description="YtkA-like" evidence="1">
    <location>
        <begin position="31"/>
        <end position="112"/>
    </location>
</feature>
<comment type="caution">
    <text evidence="2">The sequence shown here is derived from an EMBL/GenBank/DDBJ whole genome shotgun (WGS) entry which is preliminary data.</text>
</comment>
<reference evidence="2 3" key="1">
    <citation type="submission" date="2020-08" db="EMBL/GenBank/DDBJ databases">
        <title>Genomic Encyclopedia of Type Strains, Phase IV (KMG-IV): sequencing the most valuable type-strain genomes for metagenomic binning, comparative biology and taxonomic classification.</title>
        <authorList>
            <person name="Goeker M."/>
        </authorList>
    </citation>
    <scope>NUCLEOTIDE SEQUENCE [LARGE SCALE GENOMIC DNA]</scope>
    <source>
        <strain evidence="2 3">DSM 21769</strain>
    </source>
</reference>
<gene>
    <name evidence="2" type="ORF">HNR44_002703</name>
</gene>
<dbReference type="EMBL" id="JACHHJ010000004">
    <property type="protein sequence ID" value="MBB6450713.1"/>
    <property type="molecule type" value="Genomic_DNA"/>
</dbReference>
<dbReference type="PROSITE" id="PS51257">
    <property type="entry name" value="PROKAR_LIPOPROTEIN"/>
    <property type="match status" value="1"/>
</dbReference>
<dbReference type="RefSeq" id="WP_184404782.1">
    <property type="nucleotide sequence ID" value="NZ_JACHHJ010000004.1"/>
</dbReference>
<protein>
    <recommendedName>
        <fullName evidence="1">YtkA-like domain-containing protein</fullName>
    </recommendedName>
</protein>
<accession>A0A841PZY1</accession>
<dbReference type="AlphaFoldDB" id="A0A841PZY1"/>